<feature type="transmembrane region" description="Helical" evidence="6">
    <location>
        <begin position="41"/>
        <end position="65"/>
    </location>
</feature>
<dbReference type="PANTHER" id="PTHR42709">
    <property type="entry name" value="ALKALINE PHOSPHATASE LIKE PROTEIN"/>
    <property type="match status" value="1"/>
</dbReference>
<gene>
    <name evidence="8" type="ORF">BSZ36_04340</name>
</gene>
<evidence type="ECO:0000256" key="6">
    <source>
        <dbReference type="SAM" id="Phobius"/>
    </source>
</evidence>
<keyword evidence="4 6" id="KW-1133">Transmembrane helix</keyword>
<dbReference type="PANTHER" id="PTHR42709:SF6">
    <property type="entry name" value="UNDECAPRENYL PHOSPHATE TRANSPORTER A"/>
    <property type="match status" value="1"/>
</dbReference>
<evidence type="ECO:0000256" key="3">
    <source>
        <dbReference type="ARBA" id="ARBA00022692"/>
    </source>
</evidence>
<evidence type="ECO:0000256" key="5">
    <source>
        <dbReference type="ARBA" id="ARBA00023136"/>
    </source>
</evidence>
<dbReference type="FunCoup" id="A0A259U428">
    <property type="interactions" value="84"/>
</dbReference>
<evidence type="ECO:0000259" key="7">
    <source>
        <dbReference type="Pfam" id="PF09335"/>
    </source>
</evidence>
<dbReference type="Proteomes" id="UP000216446">
    <property type="component" value="Unassembled WGS sequence"/>
</dbReference>
<dbReference type="InterPro" id="IPR032816">
    <property type="entry name" value="VTT_dom"/>
</dbReference>
<keyword evidence="9" id="KW-1185">Reference proteome</keyword>
<dbReference type="InParanoid" id="A0A259U428"/>
<comment type="subcellular location">
    <subcellularLocation>
        <location evidence="1">Cell membrane</location>
        <topology evidence="1">Multi-pass membrane protein</topology>
    </subcellularLocation>
</comment>
<reference evidence="8 9" key="1">
    <citation type="submission" date="2016-11" db="EMBL/GenBank/DDBJ databases">
        <title>Study of marine rhodopsin-containing bacteria.</title>
        <authorList>
            <person name="Yoshizawa S."/>
            <person name="Kumagai Y."/>
            <person name="Kogure K."/>
        </authorList>
    </citation>
    <scope>NUCLEOTIDE SEQUENCE [LARGE SCALE GENOMIC DNA]</scope>
    <source>
        <strain evidence="8 9">SG-29</strain>
    </source>
</reference>
<keyword evidence="3 6" id="KW-0812">Transmembrane</keyword>
<dbReference type="GO" id="GO:0005886">
    <property type="term" value="C:plasma membrane"/>
    <property type="evidence" value="ECO:0007669"/>
    <property type="project" value="UniProtKB-SubCell"/>
</dbReference>
<evidence type="ECO:0000313" key="8">
    <source>
        <dbReference type="EMBL" id="OZC04584.1"/>
    </source>
</evidence>
<accession>A0A259U428</accession>
<evidence type="ECO:0000256" key="4">
    <source>
        <dbReference type="ARBA" id="ARBA00022989"/>
    </source>
</evidence>
<evidence type="ECO:0000313" key="9">
    <source>
        <dbReference type="Proteomes" id="UP000216446"/>
    </source>
</evidence>
<sequence>MESVQGLADWLAALPPLGIYGVLFAVSYLENIVPPIWGDTLIVLCGWLVGIGTIAFVPTVAIATLGGSLGFMTLYAVGHRLDEAIADPTRLRWIPRGPLAAAERWLKRWGMGVVVANRFLAGGRSVVSLLAGASRLPVLRTTIWATLSALLWCALLVAAGSWVGTRWDIVLNALGTYGKVITALVGGIVLIGAVRWVRGRRGRRAAPQETEKTPP</sequence>
<feature type="domain" description="VTT" evidence="7">
    <location>
        <begin position="38"/>
        <end position="161"/>
    </location>
</feature>
<evidence type="ECO:0000256" key="2">
    <source>
        <dbReference type="ARBA" id="ARBA00022475"/>
    </source>
</evidence>
<feature type="transmembrane region" description="Helical" evidence="6">
    <location>
        <begin position="12"/>
        <end position="29"/>
    </location>
</feature>
<feature type="transmembrane region" description="Helical" evidence="6">
    <location>
        <begin position="143"/>
        <end position="164"/>
    </location>
</feature>
<organism evidence="8 9">
    <name type="scientific">Rubricoccus marinus</name>
    <dbReference type="NCBI Taxonomy" id="716817"/>
    <lineage>
        <taxon>Bacteria</taxon>
        <taxon>Pseudomonadati</taxon>
        <taxon>Rhodothermota</taxon>
        <taxon>Rhodothermia</taxon>
        <taxon>Rhodothermales</taxon>
        <taxon>Rubricoccaceae</taxon>
        <taxon>Rubricoccus</taxon>
    </lineage>
</organism>
<name>A0A259U428_9BACT</name>
<proteinExistence type="predicted"/>
<dbReference type="InterPro" id="IPR051311">
    <property type="entry name" value="DedA_domain"/>
</dbReference>
<feature type="transmembrane region" description="Helical" evidence="6">
    <location>
        <begin position="109"/>
        <end position="131"/>
    </location>
</feature>
<keyword evidence="2" id="KW-1003">Cell membrane</keyword>
<comment type="caution">
    <text evidence="8">The sequence shown here is derived from an EMBL/GenBank/DDBJ whole genome shotgun (WGS) entry which is preliminary data.</text>
</comment>
<evidence type="ECO:0000256" key="1">
    <source>
        <dbReference type="ARBA" id="ARBA00004651"/>
    </source>
</evidence>
<protein>
    <recommendedName>
        <fullName evidence="7">VTT domain-containing protein</fullName>
    </recommendedName>
</protein>
<dbReference type="Pfam" id="PF09335">
    <property type="entry name" value="VTT_dom"/>
    <property type="match status" value="1"/>
</dbReference>
<dbReference type="EMBL" id="MQWB01000001">
    <property type="protein sequence ID" value="OZC04584.1"/>
    <property type="molecule type" value="Genomic_DNA"/>
</dbReference>
<feature type="transmembrane region" description="Helical" evidence="6">
    <location>
        <begin position="176"/>
        <end position="197"/>
    </location>
</feature>
<dbReference type="AlphaFoldDB" id="A0A259U428"/>
<keyword evidence="5 6" id="KW-0472">Membrane</keyword>